<name>A0A437JA10_9SPHN</name>
<keyword evidence="2" id="KW-0808">Transferase</keyword>
<gene>
    <name evidence="2" type="ORF">ENE74_07965</name>
</gene>
<evidence type="ECO:0000313" key="3">
    <source>
        <dbReference type="Proteomes" id="UP000282977"/>
    </source>
</evidence>
<dbReference type="PANTHER" id="PTHR43792">
    <property type="entry name" value="GNAT FAMILY, PUTATIVE (AFU_ORTHOLOGUE AFUA_3G00765)-RELATED-RELATED"/>
    <property type="match status" value="1"/>
</dbReference>
<dbReference type="PANTHER" id="PTHR43792:SF16">
    <property type="entry name" value="N-ACETYLTRANSFERASE DOMAIN-CONTAINING PROTEIN"/>
    <property type="match status" value="1"/>
</dbReference>
<dbReference type="PROSITE" id="PS51186">
    <property type="entry name" value="GNAT"/>
    <property type="match status" value="1"/>
</dbReference>
<dbReference type="Gene3D" id="3.40.630.30">
    <property type="match status" value="1"/>
</dbReference>
<dbReference type="GO" id="GO:0016747">
    <property type="term" value="F:acyltransferase activity, transferring groups other than amino-acyl groups"/>
    <property type="evidence" value="ECO:0007669"/>
    <property type="project" value="InterPro"/>
</dbReference>
<dbReference type="Pfam" id="PF13302">
    <property type="entry name" value="Acetyltransf_3"/>
    <property type="match status" value="1"/>
</dbReference>
<dbReference type="InterPro" id="IPR016181">
    <property type="entry name" value="Acyl_CoA_acyltransferase"/>
</dbReference>
<feature type="domain" description="N-acetyltransferase" evidence="1">
    <location>
        <begin position="12"/>
        <end position="173"/>
    </location>
</feature>
<reference evidence="2 3" key="1">
    <citation type="submission" date="2019-01" db="EMBL/GenBank/DDBJ databases">
        <authorList>
            <person name="Chen W.-M."/>
        </authorList>
    </citation>
    <scope>NUCLEOTIDE SEQUENCE [LARGE SCALE GENOMIC DNA]</scope>
    <source>
        <strain evidence="2 3">TLA-22</strain>
    </source>
</reference>
<dbReference type="InterPro" id="IPR051531">
    <property type="entry name" value="N-acetyltransferase"/>
</dbReference>
<evidence type="ECO:0000313" key="2">
    <source>
        <dbReference type="EMBL" id="RVT42142.1"/>
    </source>
</evidence>
<dbReference type="Proteomes" id="UP000282977">
    <property type="component" value="Unassembled WGS sequence"/>
</dbReference>
<dbReference type="SUPFAM" id="SSF55729">
    <property type="entry name" value="Acyl-CoA N-acyltransferases (Nat)"/>
    <property type="match status" value="1"/>
</dbReference>
<dbReference type="RefSeq" id="WP_127690323.1">
    <property type="nucleotide sequence ID" value="NZ_RZUL01000002.1"/>
</dbReference>
<dbReference type="AlphaFoldDB" id="A0A437JA10"/>
<dbReference type="EMBL" id="RZUL01000002">
    <property type="protein sequence ID" value="RVT42142.1"/>
    <property type="molecule type" value="Genomic_DNA"/>
</dbReference>
<dbReference type="InterPro" id="IPR000182">
    <property type="entry name" value="GNAT_dom"/>
</dbReference>
<accession>A0A437JA10</accession>
<proteinExistence type="predicted"/>
<protein>
    <submittedName>
        <fullName evidence="2">N-acetyltransferase</fullName>
    </submittedName>
</protein>
<sequence length="175" mass="19028">MTSAPILHTDRLILRAHRLSDFDACLALWSDPGTVRFIGGQVQGEQAVWFRLLRYAGQWALLGHGFWVFEDRATGAFLGEGGLIEARRGIAALEGAPEVGWALAQAAQGRGIATEAVEAIVRWADAHVDAPCTRCIIEPENEASIRVAEKCGFVRGDRLDDDGTALILFERARGS</sequence>
<comment type="caution">
    <text evidence="2">The sequence shown here is derived from an EMBL/GenBank/DDBJ whole genome shotgun (WGS) entry which is preliminary data.</text>
</comment>
<evidence type="ECO:0000259" key="1">
    <source>
        <dbReference type="PROSITE" id="PS51186"/>
    </source>
</evidence>
<dbReference type="OrthoDB" id="6293260at2"/>
<organism evidence="2 3">
    <name type="scientific">Sphingobium algorifonticola</name>
    <dbReference type="NCBI Taxonomy" id="2008318"/>
    <lineage>
        <taxon>Bacteria</taxon>
        <taxon>Pseudomonadati</taxon>
        <taxon>Pseudomonadota</taxon>
        <taxon>Alphaproteobacteria</taxon>
        <taxon>Sphingomonadales</taxon>
        <taxon>Sphingomonadaceae</taxon>
        <taxon>Sphingobium</taxon>
    </lineage>
</organism>
<keyword evidence="3" id="KW-1185">Reference proteome</keyword>